<evidence type="ECO:0000256" key="1">
    <source>
        <dbReference type="ARBA" id="ARBA00007381"/>
    </source>
</evidence>
<evidence type="ECO:0000256" key="3">
    <source>
        <dbReference type="ARBA" id="ARBA00022840"/>
    </source>
</evidence>
<keyword evidence="5" id="KW-0143">Chaperone</keyword>
<sequence length="141" mass="15146">MPNAVREQYRQAKEDLSTETENVLRNDLLGGRREMMVTRGEFQEAIEQYVALTIEALTRTINSAGLRPKNLASVLLVGGSSGIPLVAQTMSAVYGKPVRVGLHPKLAVATIARAAAQAPTCQNIPIFVTVPVGHGRNPNGE</sequence>
<protein>
    <submittedName>
        <fullName evidence="6">Hsp70 protein</fullName>
    </submittedName>
</protein>
<accession>A0A1I6FJH1</accession>
<keyword evidence="2" id="KW-0547">Nucleotide-binding</keyword>
<keyword evidence="4" id="KW-0346">Stress response</keyword>
<name>A0A1I6FJH1_9PSEU</name>
<evidence type="ECO:0000313" key="7">
    <source>
        <dbReference type="Proteomes" id="UP000198583"/>
    </source>
</evidence>
<dbReference type="Gene3D" id="3.30.420.40">
    <property type="match status" value="1"/>
</dbReference>
<evidence type="ECO:0000256" key="2">
    <source>
        <dbReference type="ARBA" id="ARBA00022741"/>
    </source>
</evidence>
<organism evidence="6 7">
    <name type="scientific">Lentzea waywayandensis</name>
    <dbReference type="NCBI Taxonomy" id="84724"/>
    <lineage>
        <taxon>Bacteria</taxon>
        <taxon>Bacillati</taxon>
        <taxon>Actinomycetota</taxon>
        <taxon>Actinomycetes</taxon>
        <taxon>Pseudonocardiales</taxon>
        <taxon>Pseudonocardiaceae</taxon>
        <taxon>Lentzea</taxon>
    </lineage>
</organism>
<dbReference type="PANTHER" id="PTHR19375">
    <property type="entry name" value="HEAT SHOCK PROTEIN 70KDA"/>
    <property type="match status" value="1"/>
</dbReference>
<dbReference type="PROSITE" id="PS01036">
    <property type="entry name" value="HSP70_3"/>
    <property type="match status" value="1"/>
</dbReference>
<dbReference type="InterPro" id="IPR013126">
    <property type="entry name" value="Hsp_70_fam"/>
</dbReference>
<evidence type="ECO:0000256" key="4">
    <source>
        <dbReference type="ARBA" id="ARBA00023016"/>
    </source>
</evidence>
<evidence type="ECO:0000256" key="5">
    <source>
        <dbReference type="ARBA" id="ARBA00023186"/>
    </source>
</evidence>
<dbReference type="RefSeq" id="WP_093606441.1">
    <property type="nucleotide sequence ID" value="NZ_FOYL01000027.1"/>
</dbReference>
<dbReference type="STRING" id="84724.SAMN04488564_12716"/>
<dbReference type="EMBL" id="FOYL01000027">
    <property type="protein sequence ID" value="SFR30080.1"/>
    <property type="molecule type" value="Genomic_DNA"/>
</dbReference>
<dbReference type="InterPro" id="IPR018181">
    <property type="entry name" value="Heat_shock_70_CS"/>
</dbReference>
<keyword evidence="7" id="KW-1185">Reference proteome</keyword>
<gene>
    <name evidence="6" type="ORF">SAMN04488564_12716</name>
</gene>
<comment type="similarity">
    <text evidence="1">Belongs to the heat shock protein 70 family.</text>
</comment>
<dbReference type="SUPFAM" id="SSF53067">
    <property type="entry name" value="Actin-like ATPase domain"/>
    <property type="match status" value="1"/>
</dbReference>
<dbReference type="Proteomes" id="UP000198583">
    <property type="component" value="Unassembled WGS sequence"/>
</dbReference>
<dbReference type="Pfam" id="PF00012">
    <property type="entry name" value="HSP70"/>
    <property type="match status" value="1"/>
</dbReference>
<dbReference type="GO" id="GO:0005524">
    <property type="term" value="F:ATP binding"/>
    <property type="evidence" value="ECO:0007669"/>
    <property type="project" value="UniProtKB-KW"/>
</dbReference>
<dbReference type="OrthoDB" id="3333926at2"/>
<dbReference type="Gene3D" id="3.90.640.10">
    <property type="entry name" value="Actin, Chain A, domain 4"/>
    <property type="match status" value="1"/>
</dbReference>
<dbReference type="GO" id="GO:0140662">
    <property type="term" value="F:ATP-dependent protein folding chaperone"/>
    <property type="evidence" value="ECO:0007669"/>
    <property type="project" value="InterPro"/>
</dbReference>
<evidence type="ECO:0000313" key="6">
    <source>
        <dbReference type="EMBL" id="SFR30080.1"/>
    </source>
</evidence>
<dbReference type="AlphaFoldDB" id="A0A1I6FJH1"/>
<dbReference type="InterPro" id="IPR043129">
    <property type="entry name" value="ATPase_NBD"/>
</dbReference>
<keyword evidence="3" id="KW-0067">ATP-binding</keyword>
<reference evidence="7" key="1">
    <citation type="submission" date="2016-10" db="EMBL/GenBank/DDBJ databases">
        <authorList>
            <person name="Varghese N."/>
            <person name="Submissions S."/>
        </authorList>
    </citation>
    <scope>NUCLEOTIDE SEQUENCE [LARGE SCALE GENOMIC DNA]</scope>
    <source>
        <strain evidence="7">DSM 44232</strain>
    </source>
</reference>
<proteinExistence type="inferred from homology"/>